<evidence type="ECO:0000256" key="1">
    <source>
        <dbReference type="SAM" id="SignalP"/>
    </source>
</evidence>
<organism evidence="2 3">
    <name type="scientific">Candidatus Polarisedimenticola svalbardensis</name>
    <dbReference type="NCBI Taxonomy" id="2886004"/>
    <lineage>
        <taxon>Bacteria</taxon>
        <taxon>Pseudomonadati</taxon>
        <taxon>Acidobacteriota</taxon>
        <taxon>Candidatus Polarisedimenticolia</taxon>
        <taxon>Candidatus Polarisedimenticolales</taxon>
        <taxon>Candidatus Polarisedimenticolaceae</taxon>
        <taxon>Candidatus Polarisedimenticola</taxon>
    </lineage>
</organism>
<proteinExistence type="predicted"/>
<keyword evidence="1" id="KW-0732">Signal</keyword>
<sequence>MRRKMIRVISAIVLSLLIVAPAAAMVEPKDQLDKEMNIMEAFLHNALVKVKHKTISMGTAPKGPVAVERDARMAPAGRCCEANIIAIADASGRLREMFLGLRYQFRENEKRAGAASVRAMLFHLDDIGGRVKQFAGTGEHEFAVKFLELALVAMTNMREEKLDLEACCGELLPKLQPPAQEKKG</sequence>
<name>A0A8J6Y619_9BACT</name>
<dbReference type="EMBL" id="JACXWD010000047">
    <property type="protein sequence ID" value="MBD3868874.1"/>
    <property type="molecule type" value="Genomic_DNA"/>
</dbReference>
<evidence type="ECO:0000313" key="2">
    <source>
        <dbReference type="EMBL" id="MBD3868874.1"/>
    </source>
</evidence>
<evidence type="ECO:0000313" key="3">
    <source>
        <dbReference type="Proteomes" id="UP000648239"/>
    </source>
</evidence>
<dbReference type="AlphaFoldDB" id="A0A8J6Y619"/>
<feature type="signal peptide" evidence="1">
    <location>
        <begin position="1"/>
        <end position="24"/>
    </location>
</feature>
<reference evidence="2 3" key="1">
    <citation type="submission" date="2020-08" db="EMBL/GenBank/DDBJ databases">
        <title>Acidobacteriota in marine sediments use diverse sulfur dissimilation pathways.</title>
        <authorList>
            <person name="Wasmund K."/>
        </authorList>
    </citation>
    <scope>NUCLEOTIDE SEQUENCE [LARGE SCALE GENOMIC DNA]</scope>
    <source>
        <strain evidence="2">MAG AM4</strain>
    </source>
</reference>
<dbReference type="Proteomes" id="UP000648239">
    <property type="component" value="Unassembled WGS sequence"/>
</dbReference>
<comment type="caution">
    <text evidence="2">The sequence shown here is derived from an EMBL/GenBank/DDBJ whole genome shotgun (WGS) entry which is preliminary data.</text>
</comment>
<gene>
    <name evidence="2" type="ORF">IFK94_12170</name>
</gene>
<feature type="chain" id="PRO_5035302394" evidence="1">
    <location>
        <begin position="25"/>
        <end position="184"/>
    </location>
</feature>
<accession>A0A8J6Y619</accession>
<protein>
    <submittedName>
        <fullName evidence="2">Uncharacterized protein</fullName>
    </submittedName>
</protein>